<dbReference type="RefSeq" id="WP_379901044.1">
    <property type="nucleotide sequence ID" value="NZ_JBHRTR010000028.1"/>
</dbReference>
<dbReference type="InterPro" id="IPR026992">
    <property type="entry name" value="DIOX_N"/>
</dbReference>
<dbReference type="Proteomes" id="UP001595528">
    <property type="component" value="Unassembled WGS sequence"/>
</dbReference>
<dbReference type="PRINTS" id="PR00682">
    <property type="entry name" value="IPNSYNTHASE"/>
</dbReference>
<protein>
    <submittedName>
        <fullName evidence="7">Isopenicillin N synthase family dioxygenase</fullName>
    </submittedName>
</protein>
<dbReference type="InterPro" id="IPR027443">
    <property type="entry name" value="IPNS-like_sf"/>
</dbReference>
<dbReference type="SUPFAM" id="SSF51197">
    <property type="entry name" value="Clavaminate synthase-like"/>
    <property type="match status" value="1"/>
</dbReference>
<dbReference type="PROSITE" id="PS51471">
    <property type="entry name" value="FE2OG_OXY"/>
    <property type="match status" value="1"/>
</dbReference>
<comment type="similarity">
    <text evidence="1 5">Belongs to the iron/ascorbate-dependent oxidoreductase family.</text>
</comment>
<evidence type="ECO:0000256" key="4">
    <source>
        <dbReference type="ARBA" id="ARBA00023004"/>
    </source>
</evidence>
<keyword evidence="4 5" id="KW-0408">Iron</keyword>
<dbReference type="GO" id="GO:0051213">
    <property type="term" value="F:dioxygenase activity"/>
    <property type="evidence" value="ECO:0007669"/>
    <property type="project" value="UniProtKB-KW"/>
</dbReference>
<evidence type="ECO:0000256" key="3">
    <source>
        <dbReference type="ARBA" id="ARBA00023002"/>
    </source>
</evidence>
<accession>A0ABV7L0M4</accession>
<dbReference type="Gene3D" id="2.60.120.330">
    <property type="entry name" value="B-lactam Antibiotic, Isopenicillin N Synthase, Chain"/>
    <property type="match status" value="1"/>
</dbReference>
<comment type="caution">
    <text evidence="7">The sequence shown here is derived from an EMBL/GenBank/DDBJ whole genome shotgun (WGS) entry which is preliminary data.</text>
</comment>
<keyword evidence="7" id="KW-0223">Dioxygenase</keyword>
<dbReference type="Pfam" id="PF03171">
    <property type="entry name" value="2OG-FeII_Oxy"/>
    <property type="match status" value="1"/>
</dbReference>
<dbReference type="InterPro" id="IPR044861">
    <property type="entry name" value="IPNS-like_FE2OG_OXY"/>
</dbReference>
<dbReference type="Pfam" id="PF14226">
    <property type="entry name" value="DIOX_N"/>
    <property type="match status" value="1"/>
</dbReference>
<evidence type="ECO:0000256" key="5">
    <source>
        <dbReference type="RuleBase" id="RU003682"/>
    </source>
</evidence>
<dbReference type="PANTHER" id="PTHR10209:SF881">
    <property type="entry name" value="FI07970P-RELATED"/>
    <property type="match status" value="1"/>
</dbReference>
<proteinExistence type="inferred from homology"/>
<name>A0ABV7L0M4_9PROT</name>
<dbReference type="PANTHER" id="PTHR10209">
    <property type="entry name" value="OXIDOREDUCTASE, 2OG-FE II OXYGENASE FAMILY PROTEIN"/>
    <property type="match status" value="1"/>
</dbReference>
<organism evidence="7 8">
    <name type="scientific">Marinibaculum pumilum</name>
    <dbReference type="NCBI Taxonomy" id="1766165"/>
    <lineage>
        <taxon>Bacteria</taxon>
        <taxon>Pseudomonadati</taxon>
        <taxon>Pseudomonadota</taxon>
        <taxon>Alphaproteobacteria</taxon>
        <taxon>Rhodospirillales</taxon>
        <taxon>Rhodospirillaceae</taxon>
        <taxon>Marinibaculum</taxon>
    </lineage>
</organism>
<evidence type="ECO:0000313" key="8">
    <source>
        <dbReference type="Proteomes" id="UP001595528"/>
    </source>
</evidence>
<evidence type="ECO:0000256" key="2">
    <source>
        <dbReference type="ARBA" id="ARBA00022723"/>
    </source>
</evidence>
<evidence type="ECO:0000259" key="6">
    <source>
        <dbReference type="PROSITE" id="PS51471"/>
    </source>
</evidence>
<keyword evidence="3 5" id="KW-0560">Oxidoreductase</keyword>
<feature type="domain" description="Fe2OG dioxygenase" evidence="6">
    <location>
        <begin position="178"/>
        <end position="287"/>
    </location>
</feature>
<keyword evidence="8" id="KW-1185">Reference proteome</keyword>
<sequence length="330" mass="36046">MPDEPTEQAAIPVIDVAPLLAGDAAGTARIARLLDRVARDTGFFYIVNHGIPADLCAAQLDWARRFFAQPQAAKERLHLRHSGCMRGYEGLGAQTLDAASPPDLKESFLLARDLGPDHPFVARGVPNYGPNQWPDLPGFEPQMQAYFDALLALELKMMRLLAMALDLPADHFDPMYDEPMSILRLLHYPPSTAAQAAGQLGAGAHTDWGMLTFLLQDEVGGLEVLAPDSGDAAGRWLPAPPLPGSFVVNIGDMITRMTNGLYRSTMHRVRVDTGGRDRYSIIFFGEPSHFARIDILDGCIGDGLRFDPCTAGEHLVQMQRKTYGLDPVTA</sequence>
<evidence type="ECO:0000313" key="7">
    <source>
        <dbReference type="EMBL" id="MFC3228175.1"/>
    </source>
</evidence>
<dbReference type="InterPro" id="IPR005123">
    <property type="entry name" value="Oxoglu/Fe-dep_dioxygenase_dom"/>
</dbReference>
<reference evidence="8" key="1">
    <citation type="journal article" date="2019" name="Int. J. Syst. Evol. Microbiol.">
        <title>The Global Catalogue of Microorganisms (GCM) 10K type strain sequencing project: providing services to taxonomists for standard genome sequencing and annotation.</title>
        <authorList>
            <consortium name="The Broad Institute Genomics Platform"/>
            <consortium name="The Broad Institute Genome Sequencing Center for Infectious Disease"/>
            <person name="Wu L."/>
            <person name="Ma J."/>
        </authorList>
    </citation>
    <scope>NUCLEOTIDE SEQUENCE [LARGE SCALE GENOMIC DNA]</scope>
    <source>
        <strain evidence="8">KCTC 42964</strain>
    </source>
</reference>
<keyword evidence="2 5" id="KW-0479">Metal-binding</keyword>
<evidence type="ECO:0000256" key="1">
    <source>
        <dbReference type="ARBA" id="ARBA00008056"/>
    </source>
</evidence>
<gene>
    <name evidence="7" type="ORF">ACFOGJ_13095</name>
</gene>
<dbReference type="EMBL" id="JBHRTR010000028">
    <property type="protein sequence ID" value="MFC3228175.1"/>
    <property type="molecule type" value="Genomic_DNA"/>
</dbReference>